<feature type="transmembrane region" description="Helical" evidence="5">
    <location>
        <begin position="95"/>
        <end position="115"/>
    </location>
</feature>
<keyword evidence="2 5" id="KW-0812">Transmembrane</keyword>
<dbReference type="PANTHER" id="PTHR12778:SF9">
    <property type="entry name" value="ACETYL-COENZYME A TRANSPORTER 1"/>
    <property type="match status" value="1"/>
</dbReference>
<dbReference type="GO" id="GO:0035348">
    <property type="term" value="P:acetyl-CoA transmembrane transport"/>
    <property type="evidence" value="ECO:0007669"/>
    <property type="project" value="InterPro"/>
</dbReference>
<keyword evidence="4 5" id="KW-0472">Membrane</keyword>
<feature type="transmembrane region" description="Helical" evidence="5">
    <location>
        <begin position="65"/>
        <end position="83"/>
    </location>
</feature>
<dbReference type="PANTHER" id="PTHR12778">
    <property type="entry name" value="SOLUTE CARRIER FAMILY 33 ACETYL-COA TRANSPORTER -RELATED"/>
    <property type="match status" value="1"/>
</dbReference>
<dbReference type="Proteomes" id="UP000694388">
    <property type="component" value="Unplaced"/>
</dbReference>
<evidence type="ECO:0000256" key="1">
    <source>
        <dbReference type="ARBA" id="ARBA00004141"/>
    </source>
</evidence>
<reference evidence="6" key="2">
    <citation type="submission" date="2025-09" db="UniProtKB">
        <authorList>
            <consortium name="Ensembl"/>
        </authorList>
    </citation>
    <scope>IDENTIFICATION</scope>
</reference>
<organism evidence="6 7">
    <name type="scientific">Eptatretus burgeri</name>
    <name type="common">Inshore hagfish</name>
    <dbReference type="NCBI Taxonomy" id="7764"/>
    <lineage>
        <taxon>Eukaryota</taxon>
        <taxon>Metazoa</taxon>
        <taxon>Chordata</taxon>
        <taxon>Craniata</taxon>
        <taxon>Vertebrata</taxon>
        <taxon>Cyclostomata</taxon>
        <taxon>Myxini</taxon>
        <taxon>Myxiniformes</taxon>
        <taxon>Myxinidae</taxon>
        <taxon>Eptatretinae</taxon>
        <taxon>Eptatretus</taxon>
    </lineage>
</organism>
<feature type="transmembrane region" description="Helical" evidence="5">
    <location>
        <begin position="6"/>
        <end position="23"/>
    </location>
</feature>
<dbReference type="GO" id="GO:0008521">
    <property type="term" value="F:acetyl-CoA transmembrane transporter activity"/>
    <property type="evidence" value="ECO:0007669"/>
    <property type="project" value="InterPro"/>
</dbReference>
<dbReference type="Pfam" id="PF13000">
    <property type="entry name" value="Acatn"/>
    <property type="match status" value="2"/>
</dbReference>
<evidence type="ECO:0000256" key="2">
    <source>
        <dbReference type="ARBA" id="ARBA00022692"/>
    </source>
</evidence>
<evidence type="ECO:0000313" key="6">
    <source>
        <dbReference type="Ensembl" id="ENSEBUP00000015579.1"/>
    </source>
</evidence>
<dbReference type="GeneTree" id="ENSGT00940000154019"/>
<evidence type="ECO:0000313" key="7">
    <source>
        <dbReference type="Proteomes" id="UP000694388"/>
    </source>
</evidence>
<evidence type="ECO:0000256" key="5">
    <source>
        <dbReference type="SAM" id="Phobius"/>
    </source>
</evidence>
<proteinExistence type="predicted"/>
<accession>A0A8C4QHI6</accession>
<dbReference type="Ensembl" id="ENSEBUT00000016155.1">
    <property type="protein sequence ID" value="ENSEBUP00000015579.1"/>
    <property type="gene ID" value="ENSEBUG00000009807.1"/>
</dbReference>
<dbReference type="InterPro" id="IPR024371">
    <property type="entry name" value="AcetylCoA_trans_1-like"/>
</dbReference>
<feature type="transmembrane region" description="Helical" evidence="5">
    <location>
        <begin position="294"/>
        <end position="315"/>
    </location>
</feature>
<dbReference type="GO" id="GO:0016020">
    <property type="term" value="C:membrane"/>
    <property type="evidence" value="ECO:0007669"/>
    <property type="project" value="UniProtKB-SubCell"/>
</dbReference>
<keyword evidence="3 5" id="KW-1133">Transmembrane helix</keyword>
<protein>
    <submittedName>
        <fullName evidence="6">Solute carrier family 33 member 1</fullName>
    </submittedName>
</protein>
<evidence type="ECO:0000256" key="4">
    <source>
        <dbReference type="ARBA" id="ARBA00023136"/>
    </source>
</evidence>
<comment type="subcellular location">
    <subcellularLocation>
        <location evidence="1">Membrane</location>
        <topology evidence="1">Multi-pass membrane protein</topology>
    </subcellularLocation>
</comment>
<keyword evidence="7" id="KW-1185">Reference proteome</keyword>
<dbReference type="SUPFAM" id="SSF103473">
    <property type="entry name" value="MFS general substrate transporter"/>
    <property type="match status" value="1"/>
</dbReference>
<dbReference type="AlphaFoldDB" id="A0A8C4QHI6"/>
<feature type="transmembrane region" description="Helical" evidence="5">
    <location>
        <begin position="355"/>
        <end position="376"/>
    </location>
</feature>
<sequence>MMYLFTYLQGIPLGLATSIPLLLQSRRISYSEQALFSLVFWPFSLKLLWAPLVDSIFSRRFGRRKSWLVPTQYLLGIFMLFLARNIDALLEAKNIVAITAFFFILELLAATQDIVVDGWALTMLSKENVGFASTCNSIGHTAGYFLGNVLFLALESASFCNRYLRTEPSDVGIVTLAGETVKYKCFSQSSPMVSFTNLITEPFSDFLHFWGAVFVVTTTFVAIFKSEAWTFEKGPVAGHGVLATYQQLLSILKLRSVQLYCLMMLTCKVGFAAADNVTGLKLVESGVPKAQLAMLAVPLVPLQVILPLVIIRYTAGPRPLHIFSAAIPFRLLMGLVFALLVWLTPYVKTDSGFPIHYYMALLVSYTLHQISLYSMFVSQMAFNAKVSDPTIGGTYMTLLNTVCNLGSNWPGTLVLWLVDPLSSSACKGATGSTELSCSTAQQAQV</sequence>
<dbReference type="InterPro" id="IPR036259">
    <property type="entry name" value="MFS_trans_sf"/>
</dbReference>
<evidence type="ECO:0000256" key="3">
    <source>
        <dbReference type="ARBA" id="ARBA00022989"/>
    </source>
</evidence>
<feature type="transmembrane region" description="Helical" evidence="5">
    <location>
        <begin position="206"/>
        <end position="224"/>
    </location>
</feature>
<reference evidence="6" key="1">
    <citation type="submission" date="2025-08" db="UniProtKB">
        <authorList>
            <consortium name="Ensembl"/>
        </authorList>
    </citation>
    <scope>IDENTIFICATION</scope>
</reference>
<feature type="transmembrane region" description="Helical" evidence="5">
    <location>
        <begin position="35"/>
        <end position="53"/>
    </location>
</feature>
<name>A0A8C4QHI6_EPTBU</name>
<dbReference type="InterPro" id="IPR004752">
    <property type="entry name" value="AmpG_permease/AT-1"/>
</dbReference>
<feature type="transmembrane region" description="Helical" evidence="5">
    <location>
        <begin position="322"/>
        <end position="343"/>
    </location>
</feature>